<name>A0A5C4LUW1_9ACTN</name>
<dbReference type="RefSeq" id="WP_139107576.1">
    <property type="nucleotide sequence ID" value="NZ_VDFR01000285.1"/>
</dbReference>
<sequence>MLRGQLLQHLGLECLRVARHLLRDLRRFRRSRGLQVAYRVAYRVGQVLGVGSWPLLSHLRTLLLWCL</sequence>
<proteinExistence type="predicted"/>
<gene>
    <name evidence="1" type="ORF">FHE65_36325</name>
</gene>
<organism evidence="1 2">
    <name type="scientific">Mumia zhuanghuii</name>
    <dbReference type="NCBI Taxonomy" id="2585211"/>
    <lineage>
        <taxon>Bacteria</taxon>
        <taxon>Bacillati</taxon>
        <taxon>Actinomycetota</taxon>
        <taxon>Actinomycetes</taxon>
        <taxon>Propionibacteriales</taxon>
        <taxon>Nocardioidaceae</taxon>
        <taxon>Mumia</taxon>
    </lineage>
</organism>
<evidence type="ECO:0000313" key="2">
    <source>
        <dbReference type="Proteomes" id="UP000306740"/>
    </source>
</evidence>
<reference evidence="1 2" key="1">
    <citation type="submission" date="2019-05" db="EMBL/GenBank/DDBJ databases">
        <title>Mumia sp. nov., isolated from the intestinal contents of plateau pika (Ochotona curzoniae) in the Qinghai-Tibet plateau of China.</title>
        <authorList>
            <person name="Tian Z."/>
        </authorList>
    </citation>
    <scope>NUCLEOTIDE SEQUENCE [LARGE SCALE GENOMIC DNA]</scope>
    <source>
        <strain evidence="2">527</strain>
    </source>
</reference>
<protein>
    <submittedName>
        <fullName evidence="1">Uncharacterized protein</fullName>
    </submittedName>
</protein>
<accession>A0A5C4LUW1</accession>
<dbReference type="EMBL" id="VDFR01000285">
    <property type="protein sequence ID" value="TNC21774.1"/>
    <property type="molecule type" value="Genomic_DNA"/>
</dbReference>
<dbReference type="Proteomes" id="UP000306740">
    <property type="component" value="Unassembled WGS sequence"/>
</dbReference>
<evidence type="ECO:0000313" key="1">
    <source>
        <dbReference type="EMBL" id="TNC21774.1"/>
    </source>
</evidence>
<comment type="caution">
    <text evidence="1">The sequence shown here is derived from an EMBL/GenBank/DDBJ whole genome shotgun (WGS) entry which is preliminary data.</text>
</comment>
<dbReference type="AlphaFoldDB" id="A0A5C4LUW1"/>